<proteinExistence type="predicted"/>
<evidence type="ECO:0000313" key="2">
    <source>
        <dbReference type="Proteomes" id="UP000248329"/>
    </source>
</evidence>
<name>A0AC61KZA3_9EURY</name>
<gene>
    <name evidence="1" type="ORF">C4B59_14605</name>
</gene>
<evidence type="ECO:0000313" key="1">
    <source>
        <dbReference type="EMBL" id="PXF57747.1"/>
    </source>
</evidence>
<organism evidence="1 2">
    <name type="scientific">Candidatus Methanogaster sp</name>
    <dbReference type="NCBI Taxonomy" id="3386292"/>
    <lineage>
        <taxon>Archaea</taxon>
        <taxon>Methanobacteriati</taxon>
        <taxon>Methanobacteriota</taxon>
        <taxon>Stenosarchaea group</taxon>
        <taxon>Methanomicrobia</taxon>
        <taxon>Methanosarcinales</taxon>
        <taxon>ANME-2 cluster</taxon>
        <taxon>Candidatus Methanogasteraceae</taxon>
        <taxon>Candidatus Methanogaster</taxon>
    </lineage>
</organism>
<sequence>MVQGFWSNGFSDIRNMGWQTLYKPLQPVIETPDHADRHILTIASRSPIRATAGLQVRGIHGLEVACLEESWTEVGCRGAFVEGGANFVYHSERIGSPAKQDLGGGAKNRSQIRSVRRCENMFTK</sequence>
<protein>
    <submittedName>
        <fullName evidence="1">Uncharacterized protein</fullName>
    </submittedName>
</protein>
<dbReference type="Proteomes" id="UP000248329">
    <property type="component" value="Unassembled WGS sequence"/>
</dbReference>
<comment type="caution">
    <text evidence="1">The sequence shown here is derived from an EMBL/GenBank/DDBJ whole genome shotgun (WGS) entry which is preliminary data.</text>
</comment>
<reference evidence="1" key="1">
    <citation type="submission" date="2018-01" db="EMBL/GenBank/DDBJ databases">
        <authorList>
            <person name="Krukenberg V."/>
        </authorList>
    </citation>
    <scope>NUCLEOTIDE SEQUENCE</scope>
    <source>
        <strain evidence="1">E20ANME2</strain>
    </source>
</reference>
<dbReference type="EMBL" id="PQXF01000050">
    <property type="protein sequence ID" value="PXF57747.1"/>
    <property type="molecule type" value="Genomic_DNA"/>
</dbReference>
<accession>A0AC61KZA3</accession>